<comment type="similarity">
    <text evidence="1">Belongs to the YciI family.</text>
</comment>
<dbReference type="PANTHER" id="PTHR33606:SF3">
    <property type="entry name" value="PROTEIN YCII"/>
    <property type="match status" value="1"/>
</dbReference>
<dbReference type="InterPro" id="IPR005545">
    <property type="entry name" value="YCII"/>
</dbReference>
<dbReference type="Pfam" id="PF03795">
    <property type="entry name" value="YCII"/>
    <property type="match status" value="1"/>
</dbReference>
<accession>A0A4R1L144</accession>
<name>A0A4R1L144_9PAST</name>
<dbReference type="AlphaFoldDB" id="A0A4R1L144"/>
<dbReference type="SUPFAM" id="SSF54909">
    <property type="entry name" value="Dimeric alpha+beta barrel"/>
    <property type="match status" value="1"/>
</dbReference>
<organism evidence="3 4">
    <name type="scientific">Lonepinella koalarum</name>
    <dbReference type="NCBI Taxonomy" id="53417"/>
    <lineage>
        <taxon>Bacteria</taxon>
        <taxon>Pseudomonadati</taxon>
        <taxon>Pseudomonadota</taxon>
        <taxon>Gammaproteobacteria</taxon>
        <taxon>Pasteurellales</taxon>
        <taxon>Pasteurellaceae</taxon>
        <taxon>Lonepinella</taxon>
    </lineage>
</organism>
<dbReference type="Gene3D" id="3.30.70.1060">
    <property type="entry name" value="Dimeric alpha+beta barrel"/>
    <property type="match status" value="1"/>
</dbReference>
<evidence type="ECO:0000256" key="1">
    <source>
        <dbReference type="ARBA" id="ARBA00007689"/>
    </source>
</evidence>
<evidence type="ECO:0000313" key="4">
    <source>
        <dbReference type="Proteomes" id="UP000295496"/>
    </source>
</evidence>
<dbReference type="Proteomes" id="UP000295496">
    <property type="component" value="Unassembled WGS sequence"/>
</dbReference>
<evidence type="ECO:0000313" key="3">
    <source>
        <dbReference type="EMBL" id="TCK70620.1"/>
    </source>
</evidence>
<dbReference type="PANTHER" id="PTHR33606">
    <property type="entry name" value="PROTEIN YCII"/>
    <property type="match status" value="1"/>
</dbReference>
<comment type="caution">
    <text evidence="3">The sequence shown here is derived from an EMBL/GenBank/DDBJ whole genome shotgun (WGS) entry which is preliminary data.</text>
</comment>
<keyword evidence="4" id="KW-1185">Reference proteome</keyword>
<sequence length="94" mass="10626">MEYYVIFAQDNPNMLETRLSVRAQHLARLEQLKNENRLFTAGPNPTVDGTGVTGSTVIAQFASFEQAQQWASEDPYVDAGVYRDVIVKPFKKVF</sequence>
<proteinExistence type="inferred from homology"/>
<dbReference type="EMBL" id="SMGJ01000002">
    <property type="protein sequence ID" value="TCK70620.1"/>
    <property type="molecule type" value="Genomic_DNA"/>
</dbReference>
<protein>
    <recommendedName>
        <fullName evidence="2">YCII-related domain-containing protein</fullName>
    </recommendedName>
</protein>
<gene>
    <name evidence="3" type="ORF">EV692_0904</name>
</gene>
<dbReference type="InterPro" id="IPR051807">
    <property type="entry name" value="Sec-metab_biosynth-assoc"/>
</dbReference>
<dbReference type="RefSeq" id="WP_132300957.1">
    <property type="nucleotide sequence ID" value="NZ_CP170642.1"/>
</dbReference>
<evidence type="ECO:0000259" key="2">
    <source>
        <dbReference type="Pfam" id="PF03795"/>
    </source>
</evidence>
<reference evidence="3 4" key="1">
    <citation type="submission" date="2019-03" db="EMBL/GenBank/DDBJ databases">
        <title>Genomic Encyclopedia of Type Strains, Phase IV (KMG-IV): sequencing the most valuable type-strain genomes for metagenomic binning, comparative biology and taxonomic classification.</title>
        <authorList>
            <person name="Goeker M."/>
        </authorList>
    </citation>
    <scope>NUCLEOTIDE SEQUENCE [LARGE SCALE GENOMIC DNA]</scope>
    <source>
        <strain evidence="3 4">DSM 10053</strain>
    </source>
</reference>
<dbReference type="InterPro" id="IPR011008">
    <property type="entry name" value="Dimeric_a/b-barrel"/>
</dbReference>
<dbReference type="NCBIfam" id="NF008473">
    <property type="entry name" value="PRK11370.1"/>
    <property type="match status" value="1"/>
</dbReference>
<feature type="domain" description="YCII-related" evidence="2">
    <location>
        <begin position="4"/>
        <end position="91"/>
    </location>
</feature>